<organism evidence="1">
    <name type="scientific">uncultured Thermomicrobiales bacterium</name>
    <dbReference type="NCBI Taxonomy" id="1645740"/>
    <lineage>
        <taxon>Bacteria</taxon>
        <taxon>Pseudomonadati</taxon>
        <taxon>Thermomicrobiota</taxon>
        <taxon>Thermomicrobia</taxon>
        <taxon>Thermomicrobiales</taxon>
        <taxon>environmental samples</taxon>
    </lineage>
</organism>
<gene>
    <name evidence="1" type="ORF">AVDCRST_MAG59-2085</name>
</gene>
<accession>A0A6J4USH5</accession>
<dbReference type="EMBL" id="CADCWF010000130">
    <property type="protein sequence ID" value="CAA9554995.1"/>
    <property type="molecule type" value="Genomic_DNA"/>
</dbReference>
<protein>
    <submittedName>
        <fullName evidence="1">Uncharacterized protein</fullName>
    </submittedName>
</protein>
<dbReference type="AlphaFoldDB" id="A0A6J4USH5"/>
<sequence>MVLSEAIPLFCNENPNMVLYREDAAEPSAAVSFWRSFFSPVGAGAVLALRRRAGSEAPAVELYADNPDLGRLIAGTFVRHWPPFRRTQIAAVAPRPARIAVETDGRRFYRVTCIAATDVVVEWRGFGGTVRHARHAPPGVVHQGEQLAVENVVVPAGRIRLAIDGEEVAGDLRADGDPFTFVTLCETWSPVDDHCPAGSGHAPAPRQAA</sequence>
<reference evidence="1" key="1">
    <citation type="submission" date="2020-02" db="EMBL/GenBank/DDBJ databases">
        <authorList>
            <person name="Meier V. D."/>
        </authorList>
    </citation>
    <scope>NUCLEOTIDE SEQUENCE</scope>
    <source>
        <strain evidence="1">AVDCRST_MAG59</strain>
    </source>
</reference>
<evidence type="ECO:0000313" key="1">
    <source>
        <dbReference type="EMBL" id="CAA9554995.1"/>
    </source>
</evidence>
<name>A0A6J4USH5_9BACT</name>
<proteinExistence type="predicted"/>